<dbReference type="EMBL" id="EQ962661">
    <property type="protein sequence ID" value="EED11863.1"/>
    <property type="molecule type" value="Genomic_DNA"/>
</dbReference>
<gene>
    <name evidence="2" type="ORF">TSTA_110430</name>
</gene>
<feature type="region of interest" description="Disordered" evidence="1">
    <location>
        <begin position="31"/>
        <end position="50"/>
    </location>
</feature>
<dbReference type="GeneID" id="8107275"/>
<reference evidence="3" key="1">
    <citation type="journal article" date="2015" name="Genome Announc.">
        <title>Genome sequence of the AIDS-associated pathogen Penicillium marneffei (ATCC18224) and its near taxonomic relative Talaromyces stipitatus (ATCC10500).</title>
        <authorList>
            <person name="Nierman W.C."/>
            <person name="Fedorova-Abrams N.D."/>
            <person name="Andrianopoulos A."/>
        </authorList>
    </citation>
    <scope>NUCLEOTIDE SEQUENCE [LARGE SCALE GENOMIC DNA]</scope>
    <source>
        <strain evidence="3">ATCC 10500 / CBS 375.48 / QM 6759 / NRRL 1006</strain>
    </source>
</reference>
<dbReference type="HOGENOM" id="CLU_2607637_0_0_1"/>
<dbReference type="AlphaFoldDB" id="B8MUU3"/>
<sequence>MASYIKHSEPIFDGLLLSTLAPIIFNQYPTDPVPFDDTSTPSRRPRRTLTNGDNRKVVLGFPRFTFRYQRSLIQKYMIS</sequence>
<dbReference type="VEuPathDB" id="FungiDB:TSTA_110430"/>
<dbReference type="InParanoid" id="B8MUU3"/>
<dbReference type="RefSeq" id="XP_002488619.1">
    <property type="nucleotide sequence ID" value="XM_002488574.1"/>
</dbReference>
<name>B8MUU3_TALSN</name>
<keyword evidence="3" id="KW-1185">Reference proteome</keyword>
<dbReference type="Proteomes" id="UP000001745">
    <property type="component" value="Unassembled WGS sequence"/>
</dbReference>
<accession>B8MUU3</accession>
<evidence type="ECO:0000256" key="1">
    <source>
        <dbReference type="SAM" id="MobiDB-lite"/>
    </source>
</evidence>
<organism evidence="2 3">
    <name type="scientific">Talaromyces stipitatus (strain ATCC 10500 / CBS 375.48 / QM 6759 / NRRL 1006)</name>
    <name type="common">Penicillium stipitatum</name>
    <dbReference type="NCBI Taxonomy" id="441959"/>
    <lineage>
        <taxon>Eukaryota</taxon>
        <taxon>Fungi</taxon>
        <taxon>Dikarya</taxon>
        <taxon>Ascomycota</taxon>
        <taxon>Pezizomycotina</taxon>
        <taxon>Eurotiomycetes</taxon>
        <taxon>Eurotiomycetidae</taxon>
        <taxon>Eurotiales</taxon>
        <taxon>Trichocomaceae</taxon>
        <taxon>Talaromyces</taxon>
        <taxon>Talaromyces sect. Talaromyces</taxon>
    </lineage>
</organism>
<evidence type="ECO:0000313" key="2">
    <source>
        <dbReference type="EMBL" id="EED11863.1"/>
    </source>
</evidence>
<proteinExistence type="predicted"/>
<evidence type="ECO:0000313" key="3">
    <source>
        <dbReference type="Proteomes" id="UP000001745"/>
    </source>
</evidence>
<protein>
    <submittedName>
        <fullName evidence="2">Uncharacterized protein</fullName>
    </submittedName>
</protein>